<evidence type="ECO:0000256" key="1">
    <source>
        <dbReference type="SAM" id="MobiDB-lite"/>
    </source>
</evidence>
<feature type="transmembrane region" description="Helical" evidence="2">
    <location>
        <begin position="124"/>
        <end position="143"/>
    </location>
</feature>
<evidence type="ECO:0008006" key="5">
    <source>
        <dbReference type="Google" id="ProtNLM"/>
    </source>
</evidence>
<accession>A0ABP5E3F8</accession>
<evidence type="ECO:0000313" key="4">
    <source>
        <dbReference type="Proteomes" id="UP001501585"/>
    </source>
</evidence>
<protein>
    <recommendedName>
        <fullName evidence="5">Cell wall anchor protein</fullName>
    </recommendedName>
</protein>
<evidence type="ECO:0000313" key="3">
    <source>
        <dbReference type="EMBL" id="GAA1990178.1"/>
    </source>
</evidence>
<keyword evidence="4" id="KW-1185">Reference proteome</keyword>
<sequence>MTLTGTYPATGAPMSVAQLWLLVGLGALHGVNPAMGWLLATARGLQEHRRAAVLGALPALAAGHAASIALVAVVITVTGSLIVSRWFPAVGGALVVAAGLWVLLARHSFHWRDVRMSLWQLTGWSFLMASMHGAGLMLLPVLAGNIGEGHASDHGHGGHAAPSGQAHLPADDTAPADPGPPDAGAASDAIAAGGGWSLVDLTLLGVFATVVHTAAMFVAAAVTALIAYDFLGVQAMRLRWVTLDRVWAFTLIVGGVFVLWTAM</sequence>
<feature type="region of interest" description="Disordered" evidence="1">
    <location>
        <begin position="152"/>
        <end position="185"/>
    </location>
</feature>
<organism evidence="3 4">
    <name type="scientific">Nocardiopsis rhodophaea</name>
    <dbReference type="NCBI Taxonomy" id="280238"/>
    <lineage>
        <taxon>Bacteria</taxon>
        <taxon>Bacillati</taxon>
        <taxon>Actinomycetota</taxon>
        <taxon>Actinomycetes</taxon>
        <taxon>Streptosporangiales</taxon>
        <taxon>Nocardiopsidaceae</taxon>
        <taxon>Nocardiopsis</taxon>
    </lineage>
</organism>
<comment type="caution">
    <text evidence="3">The sequence shown here is derived from an EMBL/GenBank/DDBJ whole genome shotgun (WGS) entry which is preliminary data.</text>
</comment>
<evidence type="ECO:0000256" key="2">
    <source>
        <dbReference type="SAM" id="Phobius"/>
    </source>
</evidence>
<name>A0ABP5E3F8_9ACTN</name>
<reference evidence="4" key="1">
    <citation type="journal article" date="2019" name="Int. J. Syst. Evol. Microbiol.">
        <title>The Global Catalogue of Microorganisms (GCM) 10K type strain sequencing project: providing services to taxonomists for standard genome sequencing and annotation.</title>
        <authorList>
            <consortium name="The Broad Institute Genomics Platform"/>
            <consortium name="The Broad Institute Genome Sequencing Center for Infectious Disease"/>
            <person name="Wu L."/>
            <person name="Ma J."/>
        </authorList>
    </citation>
    <scope>NUCLEOTIDE SEQUENCE [LARGE SCALE GENOMIC DNA]</scope>
    <source>
        <strain evidence="4">JCM 15313</strain>
    </source>
</reference>
<keyword evidence="2" id="KW-0812">Transmembrane</keyword>
<feature type="transmembrane region" description="Helical" evidence="2">
    <location>
        <begin position="86"/>
        <end position="104"/>
    </location>
</feature>
<feature type="transmembrane region" description="Helical" evidence="2">
    <location>
        <begin position="203"/>
        <end position="231"/>
    </location>
</feature>
<keyword evidence="2" id="KW-1133">Transmembrane helix</keyword>
<keyword evidence="2" id="KW-0472">Membrane</keyword>
<feature type="transmembrane region" description="Helical" evidence="2">
    <location>
        <begin position="52"/>
        <end position="74"/>
    </location>
</feature>
<proteinExistence type="predicted"/>
<feature type="compositionally biased region" description="Low complexity" evidence="1">
    <location>
        <begin position="159"/>
        <end position="185"/>
    </location>
</feature>
<dbReference type="Proteomes" id="UP001501585">
    <property type="component" value="Unassembled WGS sequence"/>
</dbReference>
<dbReference type="EMBL" id="BAAAPC010000005">
    <property type="protein sequence ID" value="GAA1990178.1"/>
    <property type="molecule type" value="Genomic_DNA"/>
</dbReference>
<gene>
    <name evidence="3" type="ORF">GCM10009799_15130</name>
</gene>
<feature type="transmembrane region" description="Helical" evidence="2">
    <location>
        <begin position="20"/>
        <end position="40"/>
    </location>
</feature>
<feature type="transmembrane region" description="Helical" evidence="2">
    <location>
        <begin position="243"/>
        <end position="262"/>
    </location>
</feature>